<dbReference type="KEGG" id="prr:AT705_20210"/>
<dbReference type="InterPro" id="IPR001638">
    <property type="entry name" value="Solute-binding_3/MltF_N"/>
</dbReference>
<evidence type="ECO:0000313" key="4">
    <source>
        <dbReference type="Proteomes" id="UP000069015"/>
    </source>
</evidence>
<organism evidence="3 4">
    <name type="scientific">Pseudoalteromonas rubra</name>
    <dbReference type="NCBI Taxonomy" id="43658"/>
    <lineage>
        <taxon>Bacteria</taxon>
        <taxon>Pseudomonadati</taxon>
        <taxon>Pseudomonadota</taxon>
        <taxon>Gammaproteobacteria</taxon>
        <taxon>Alteromonadales</taxon>
        <taxon>Pseudoalteromonadaceae</taxon>
        <taxon>Pseudoalteromonas</taxon>
    </lineage>
</organism>
<dbReference type="Proteomes" id="UP000069015">
    <property type="component" value="Chromosome 2"/>
</dbReference>
<keyword evidence="1" id="KW-0732">Signal</keyword>
<dbReference type="EMBL" id="CP013612">
    <property type="protein sequence ID" value="ALU45284.1"/>
    <property type="molecule type" value="Genomic_DNA"/>
</dbReference>
<dbReference type="Pfam" id="PF00497">
    <property type="entry name" value="SBP_bac_3"/>
    <property type="match status" value="1"/>
</dbReference>
<dbReference type="AlphaFoldDB" id="A0A0U2XBR3"/>
<gene>
    <name evidence="3" type="ORF">AT705_20210</name>
</gene>
<dbReference type="SUPFAM" id="SSF53850">
    <property type="entry name" value="Periplasmic binding protein-like II"/>
    <property type="match status" value="1"/>
</dbReference>
<evidence type="ECO:0000259" key="2">
    <source>
        <dbReference type="SMART" id="SM00062"/>
    </source>
</evidence>
<feature type="signal peptide" evidence="1">
    <location>
        <begin position="1"/>
        <end position="25"/>
    </location>
</feature>
<reference evidence="3 4" key="1">
    <citation type="submission" date="2015-12" db="EMBL/GenBank/DDBJ databases">
        <title>Complete genome sequence of Pseudoalteromonas rubra SCSIO 6842, harboring a conjugative plasmid.</title>
        <authorList>
            <person name="Li B."/>
            <person name="Wang X."/>
        </authorList>
    </citation>
    <scope>NUCLEOTIDE SEQUENCE [LARGE SCALE GENOMIC DNA]</scope>
    <source>
        <strain evidence="3 4">SCSIO 6842</strain>
    </source>
</reference>
<evidence type="ECO:0000256" key="1">
    <source>
        <dbReference type="SAM" id="SignalP"/>
    </source>
</evidence>
<accession>A0A0U2XBR3</accession>
<dbReference type="RefSeq" id="WP_058798182.1">
    <property type="nucleotide sequence ID" value="NZ_CP013612.1"/>
</dbReference>
<sequence length="260" mass="29763">MTRFKSILITSFMITQFGLSMSSTARTLQPERDIHPIPITVCFERWRPFSFIDQNGVARGMEVDLLKAAAKSINRSVEFTELPFKRCIANVKFGSTDFSLHVDKTDGLETFSDSATSWQLSLAVSADRLKNPNDFNRIDTPRIMLATEYPYPKAVYRKLEALNARLVRRSYYEENDEHAKTFFGILATARVDAILVDKQWAQHMIKKFNLPVLILAQDFHSEPQYIGYRHSNARLASQLEAAMAALPDPLIQSIKSQYQY</sequence>
<name>A0A0U2XBR3_9GAMM</name>
<feature type="chain" id="PRO_5006834215" description="Solute-binding protein family 3/N-terminal domain-containing protein" evidence="1">
    <location>
        <begin position="26"/>
        <end position="260"/>
    </location>
</feature>
<protein>
    <recommendedName>
        <fullName evidence="2">Solute-binding protein family 3/N-terminal domain-containing protein</fullName>
    </recommendedName>
</protein>
<evidence type="ECO:0000313" key="3">
    <source>
        <dbReference type="EMBL" id="ALU45284.1"/>
    </source>
</evidence>
<proteinExistence type="predicted"/>
<dbReference type="SMART" id="SM00062">
    <property type="entry name" value="PBPb"/>
    <property type="match status" value="1"/>
</dbReference>
<feature type="domain" description="Solute-binding protein family 3/N-terminal" evidence="2">
    <location>
        <begin position="38"/>
        <end position="259"/>
    </location>
</feature>
<dbReference type="Gene3D" id="3.40.190.10">
    <property type="entry name" value="Periplasmic binding protein-like II"/>
    <property type="match status" value="2"/>
</dbReference>